<organism evidence="9 10">
    <name type="scientific">Amniculicola lignicola CBS 123094</name>
    <dbReference type="NCBI Taxonomy" id="1392246"/>
    <lineage>
        <taxon>Eukaryota</taxon>
        <taxon>Fungi</taxon>
        <taxon>Dikarya</taxon>
        <taxon>Ascomycota</taxon>
        <taxon>Pezizomycotina</taxon>
        <taxon>Dothideomycetes</taxon>
        <taxon>Pleosporomycetidae</taxon>
        <taxon>Pleosporales</taxon>
        <taxon>Amniculicolaceae</taxon>
        <taxon>Amniculicola</taxon>
    </lineage>
</organism>
<dbReference type="PROSITE" id="PS00216">
    <property type="entry name" value="SUGAR_TRANSPORT_1"/>
    <property type="match status" value="1"/>
</dbReference>
<feature type="transmembrane region" description="Helical" evidence="7">
    <location>
        <begin position="214"/>
        <end position="236"/>
    </location>
</feature>
<evidence type="ECO:0000256" key="4">
    <source>
        <dbReference type="ARBA" id="ARBA00022989"/>
    </source>
</evidence>
<keyword evidence="3 7" id="KW-0812">Transmembrane</keyword>
<dbReference type="GO" id="GO:0022857">
    <property type="term" value="F:transmembrane transporter activity"/>
    <property type="evidence" value="ECO:0007669"/>
    <property type="project" value="InterPro"/>
</dbReference>
<evidence type="ECO:0000259" key="8">
    <source>
        <dbReference type="PROSITE" id="PS50850"/>
    </source>
</evidence>
<dbReference type="EMBL" id="ML977654">
    <property type="protein sequence ID" value="KAF1994669.1"/>
    <property type="molecule type" value="Genomic_DNA"/>
</dbReference>
<evidence type="ECO:0000256" key="1">
    <source>
        <dbReference type="ARBA" id="ARBA00004141"/>
    </source>
</evidence>
<feature type="transmembrane region" description="Helical" evidence="7">
    <location>
        <begin position="283"/>
        <end position="305"/>
    </location>
</feature>
<dbReference type="InterPro" id="IPR011701">
    <property type="entry name" value="MFS"/>
</dbReference>
<evidence type="ECO:0000313" key="10">
    <source>
        <dbReference type="Proteomes" id="UP000799779"/>
    </source>
</evidence>
<dbReference type="InterPro" id="IPR020846">
    <property type="entry name" value="MFS_dom"/>
</dbReference>
<keyword evidence="2" id="KW-0813">Transport</keyword>
<feature type="transmembrane region" description="Helical" evidence="7">
    <location>
        <begin position="367"/>
        <end position="386"/>
    </location>
</feature>
<feature type="non-terminal residue" evidence="9">
    <location>
        <position position="572"/>
    </location>
</feature>
<evidence type="ECO:0000256" key="2">
    <source>
        <dbReference type="ARBA" id="ARBA00022448"/>
    </source>
</evidence>
<dbReference type="Proteomes" id="UP000799779">
    <property type="component" value="Unassembled WGS sequence"/>
</dbReference>
<dbReference type="Pfam" id="PF07690">
    <property type="entry name" value="MFS_1"/>
    <property type="match status" value="1"/>
</dbReference>
<keyword evidence="10" id="KW-1185">Reference proteome</keyword>
<dbReference type="AlphaFoldDB" id="A0A6A5W186"/>
<feature type="transmembrane region" description="Helical" evidence="7">
    <location>
        <begin position="536"/>
        <end position="555"/>
    </location>
</feature>
<proteinExistence type="predicted"/>
<sequence length="572" mass="62424">MANMKSSNTMSDGSLIIEETLAMARIDKNPIVDQLQQQDDPPREPPPDFQTVQKSVSFWVIIVGLGIMMWLAALENTVLTTAAPVILEEIPLREHWIWLTNAFFLASAAFQPLLGQLADIFGRRWTTLSVIALFMIGSAICGAANNNVALIAGRAVQGGGSGGILMAYDPIISDLVPLRYRGNYIAIVLLIYSIGTTMGGFVGGVIVDNISWRWAFYINLPIGAVSLLLMFFILRVGRGNYGGGSASPLRRLQSIDYVGNSILIGGTTSMLIALTYAGTRYPWSSWHTLVPLIIGFLSFVLFGWFESSSFAPAVPVMPPRLFTNRTSVIIAINTFLFTAVIYWSIFFLPVYFQSVKLYSPTTAGIDVMPISLLGVPTAAAVAAAMARWGKYKAIHLLGFTLYTLGLGLFSRLDENSLTAEWVGYMFTAPLGAGLLLNTQLPAFQAPVPESDQAAATGSWNFIRTIGSVWGVAIPAAIFNNYVDTLIAQGAISNPAAASLLKGGGAYQFASAAFIRQFPPLIQDEIRSVYQRAIQRVMYCAISFTAFGWIICWFERDIVLRTELVTDYGLEEN</sequence>
<reference evidence="9" key="1">
    <citation type="journal article" date="2020" name="Stud. Mycol.">
        <title>101 Dothideomycetes genomes: a test case for predicting lifestyles and emergence of pathogens.</title>
        <authorList>
            <person name="Haridas S."/>
            <person name="Albert R."/>
            <person name="Binder M."/>
            <person name="Bloem J."/>
            <person name="Labutti K."/>
            <person name="Salamov A."/>
            <person name="Andreopoulos B."/>
            <person name="Baker S."/>
            <person name="Barry K."/>
            <person name="Bills G."/>
            <person name="Bluhm B."/>
            <person name="Cannon C."/>
            <person name="Castanera R."/>
            <person name="Culley D."/>
            <person name="Daum C."/>
            <person name="Ezra D."/>
            <person name="Gonzalez J."/>
            <person name="Henrissat B."/>
            <person name="Kuo A."/>
            <person name="Liang C."/>
            <person name="Lipzen A."/>
            <person name="Lutzoni F."/>
            <person name="Magnuson J."/>
            <person name="Mondo S."/>
            <person name="Nolan M."/>
            <person name="Ohm R."/>
            <person name="Pangilinan J."/>
            <person name="Park H.-J."/>
            <person name="Ramirez L."/>
            <person name="Alfaro M."/>
            <person name="Sun H."/>
            <person name="Tritt A."/>
            <person name="Yoshinaga Y."/>
            <person name="Zwiers L.-H."/>
            <person name="Turgeon B."/>
            <person name="Goodwin S."/>
            <person name="Spatafora J."/>
            <person name="Crous P."/>
            <person name="Grigoriev I."/>
        </authorList>
    </citation>
    <scope>NUCLEOTIDE SEQUENCE</scope>
    <source>
        <strain evidence="9">CBS 123094</strain>
    </source>
</reference>
<evidence type="ECO:0000256" key="7">
    <source>
        <dbReference type="SAM" id="Phobius"/>
    </source>
</evidence>
<evidence type="ECO:0000256" key="6">
    <source>
        <dbReference type="ARBA" id="ARBA00023180"/>
    </source>
</evidence>
<feature type="transmembrane region" description="Helical" evidence="7">
    <location>
        <begin position="418"/>
        <end position="436"/>
    </location>
</feature>
<feature type="transmembrane region" description="Helical" evidence="7">
    <location>
        <begin position="126"/>
        <end position="145"/>
    </location>
</feature>
<accession>A0A6A5W186</accession>
<feature type="transmembrane region" description="Helical" evidence="7">
    <location>
        <begin position="95"/>
        <end position="114"/>
    </location>
</feature>
<feature type="transmembrane region" description="Helical" evidence="7">
    <location>
        <begin position="393"/>
        <end position="412"/>
    </location>
</feature>
<keyword evidence="5 7" id="KW-0472">Membrane</keyword>
<dbReference type="InterPro" id="IPR036259">
    <property type="entry name" value="MFS_trans_sf"/>
</dbReference>
<evidence type="ECO:0000256" key="3">
    <source>
        <dbReference type="ARBA" id="ARBA00022692"/>
    </source>
</evidence>
<keyword evidence="6" id="KW-0325">Glycoprotein</keyword>
<feature type="transmembrane region" description="Helical" evidence="7">
    <location>
        <begin position="257"/>
        <end position="277"/>
    </location>
</feature>
<protein>
    <submittedName>
        <fullName evidence="9">MFS general substrate transporter</fullName>
    </submittedName>
</protein>
<dbReference type="PANTHER" id="PTHR23501">
    <property type="entry name" value="MAJOR FACILITATOR SUPERFAMILY"/>
    <property type="match status" value="1"/>
</dbReference>
<dbReference type="PANTHER" id="PTHR23501:SF187">
    <property type="entry name" value="MAJOR FACILITATOR SUPERFAMILY (MFS) PROFILE DOMAIN-CONTAINING PROTEIN"/>
    <property type="match status" value="1"/>
</dbReference>
<dbReference type="Gene3D" id="1.20.1250.20">
    <property type="entry name" value="MFS general substrate transporter like domains"/>
    <property type="match status" value="2"/>
</dbReference>
<feature type="domain" description="Major facilitator superfamily (MFS) profile" evidence="8">
    <location>
        <begin position="61"/>
        <end position="507"/>
    </location>
</feature>
<keyword evidence="4 7" id="KW-1133">Transmembrane helix</keyword>
<comment type="subcellular location">
    <subcellularLocation>
        <location evidence="1">Membrane</location>
        <topology evidence="1">Multi-pass membrane protein</topology>
    </subcellularLocation>
</comment>
<feature type="transmembrane region" description="Helical" evidence="7">
    <location>
        <begin position="56"/>
        <end position="75"/>
    </location>
</feature>
<gene>
    <name evidence="9" type="ORF">P154DRAFT_475650</name>
</gene>
<dbReference type="OrthoDB" id="10021397at2759"/>
<dbReference type="SUPFAM" id="SSF103473">
    <property type="entry name" value="MFS general substrate transporter"/>
    <property type="match status" value="1"/>
</dbReference>
<dbReference type="InterPro" id="IPR005829">
    <property type="entry name" value="Sugar_transporter_CS"/>
</dbReference>
<evidence type="ECO:0000313" key="9">
    <source>
        <dbReference type="EMBL" id="KAF1994669.1"/>
    </source>
</evidence>
<feature type="transmembrane region" description="Helical" evidence="7">
    <location>
        <begin position="326"/>
        <end position="347"/>
    </location>
</feature>
<evidence type="ECO:0000256" key="5">
    <source>
        <dbReference type="ARBA" id="ARBA00023136"/>
    </source>
</evidence>
<feature type="transmembrane region" description="Helical" evidence="7">
    <location>
        <begin position="184"/>
        <end position="202"/>
    </location>
</feature>
<dbReference type="PROSITE" id="PS50850">
    <property type="entry name" value="MFS"/>
    <property type="match status" value="1"/>
</dbReference>
<name>A0A6A5W186_9PLEO</name>
<dbReference type="GO" id="GO:0005886">
    <property type="term" value="C:plasma membrane"/>
    <property type="evidence" value="ECO:0007669"/>
    <property type="project" value="TreeGrafter"/>
</dbReference>